<evidence type="ECO:0000313" key="3">
    <source>
        <dbReference type="EMBL" id="SHE60396.1"/>
    </source>
</evidence>
<accession>A0A1M4UUJ1</accession>
<dbReference type="PROSITE" id="PS51737">
    <property type="entry name" value="RECOMBINASE_DNA_BIND"/>
    <property type="match status" value="1"/>
</dbReference>
<dbReference type="Pfam" id="PF13408">
    <property type="entry name" value="Zn_ribbon_recom"/>
    <property type="match status" value="1"/>
</dbReference>
<dbReference type="AlphaFoldDB" id="A0A1M4UUJ1"/>
<feature type="domain" description="Recombinase" evidence="2">
    <location>
        <begin position="156"/>
        <end position="285"/>
    </location>
</feature>
<evidence type="ECO:0000313" key="4">
    <source>
        <dbReference type="Proteomes" id="UP000184108"/>
    </source>
</evidence>
<organism evidence="3 4">
    <name type="scientific">Chryseobacterium vrystaatense</name>
    <dbReference type="NCBI Taxonomy" id="307480"/>
    <lineage>
        <taxon>Bacteria</taxon>
        <taxon>Pseudomonadati</taxon>
        <taxon>Bacteroidota</taxon>
        <taxon>Flavobacteriia</taxon>
        <taxon>Flavobacteriales</taxon>
        <taxon>Weeksellaceae</taxon>
        <taxon>Chryseobacterium group</taxon>
        <taxon>Chryseobacterium</taxon>
    </lineage>
</organism>
<dbReference type="Pfam" id="PF07508">
    <property type="entry name" value="Recombinase"/>
    <property type="match status" value="1"/>
</dbReference>
<dbReference type="Proteomes" id="UP000184108">
    <property type="component" value="Unassembled WGS sequence"/>
</dbReference>
<dbReference type="PANTHER" id="PTHR30461">
    <property type="entry name" value="DNA-INVERTASE FROM LAMBDOID PROPHAGE"/>
    <property type="match status" value="1"/>
</dbReference>
<evidence type="ECO:0000259" key="2">
    <source>
        <dbReference type="PROSITE" id="PS51737"/>
    </source>
</evidence>
<dbReference type="CDD" id="cd00338">
    <property type="entry name" value="Ser_Recombinase"/>
    <property type="match status" value="1"/>
</dbReference>
<name>A0A1M4UUJ1_9FLAO</name>
<reference evidence="4" key="1">
    <citation type="submission" date="2016-11" db="EMBL/GenBank/DDBJ databases">
        <authorList>
            <person name="Varghese N."/>
            <person name="Submissions S."/>
        </authorList>
    </citation>
    <scope>NUCLEOTIDE SEQUENCE [LARGE SCALE GENOMIC DNA]</scope>
    <source>
        <strain evidence="4">YR203</strain>
    </source>
</reference>
<evidence type="ECO:0000256" key="1">
    <source>
        <dbReference type="SAM" id="Coils"/>
    </source>
</evidence>
<dbReference type="SUPFAM" id="SSF53041">
    <property type="entry name" value="Resolvase-like"/>
    <property type="match status" value="1"/>
</dbReference>
<dbReference type="InterPro" id="IPR036162">
    <property type="entry name" value="Resolvase-like_N_sf"/>
</dbReference>
<dbReference type="SMART" id="SM00857">
    <property type="entry name" value="Resolvase"/>
    <property type="match status" value="1"/>
</dbReference>
<proteinExistence type="predicted"/>
<dbReference type="GO" id="GO:0003677">
    <property type="term" value="F:DNA binding"/>
    <property type="evidence" value="ECO:0007669"/>
    <property type="project" value="InterPro"/>
</dbReference>
<dbReference type="RefSeq" id="WP_073171071.1">
    <property type="nucleotide sequence ID" value="NZ_FQVE01000001.1"/>
</dbReference>
<dbReference type="EMBL" id="FQVE01000001">
    <property type="protein sequence ID" value="SHE60396.1"/>
    <property type="molecule type" value="Genomic_DNA"/>
</dbReference>
<dbReference type="PANTHER" id="PTHR30461:SF23">
    <property type="entry name" value="DNA RECOMBINASE-RELATED"/>
    <property type="match status" value="1"/>
</dbReference>
<dbReference type="InterPro" id="IPR011109">
    <property type="entry name" value="DNA_bind_recombinase_dom"/>
</dbReference>
<sequence>MLAIYARISQDKGDNISSIENQIYFGKEYAKKLNLSYKIYQDVGVSGTLPVEQRADLFRLIQDIESKEITHVFAYDQSRIERDNVVWNSIWLLFQQHNVKLYFHLGGEFNFSSPDTFLSSNVLSIFNSFFVKLTKQKVVNALQKNVETGKGHASPPYGYTKDSNKLLIIDKEEAKIVERIYEMSLEGKGTDKIAEILNLEEVPTAYSKLAKGGVYKVRDKYNPNLITEKKKSDAKWRGRTIQGIIKNTIYKGQRFWRGNYYPAPAIFDEVYWQKVNENLQKNRNNTGKKVEHKYLLKGIIKCNCGRNMYGRSRVSKRDHTYICSSRRYRGENCGNRAINIDKIENLIWEHFFIRKELLELLNSSSGSQNKILEELKQEESLLDKKIEDNQKSRNNLVRAISNGVINDEDAKDEINKIKENLTKYNLDKALIASRVADVQNFESLLVDTRTDFENFSKDVDFDTKRNLIHKYVERIIVVYDDGREHKNGFKYPPYTYHIQIEFKNGIVKENYIYNVKSDIIVSLRDRTFKLLTENGIVETMDSDMIDKSIIPLSNGRFLIRPFWGKDNCTYILDNTIIPHGDLRTWDVKKVVDFYTLNKTWLCKESGINILTENKTNESYQWFVRNYKNYQDKPLIEWVTFLFEVLKYNDSSVVSKRKTKSQSKD</sequence>
<dbReference type="Pfam" id="PF00239">
    <property type="entry name" value="Resolvase"/>
    <property type="match status" value="1"/>
</dbReference>
<dbReference type="InterPro" id="IPR038109">
    <property type="entry name" value="DNA_bind_recomb_sf"/>
</dbReference>
<feature type="coiled-coil region" evidence="1">
    <location>
        <begin position="372"/>
        <end position="427"/>
    </location>
</feature>
<dbReference type="InterPro" id="IPR050639">
    <property type="entry name" value="SSR_resolvase"/>
</dbReference>
<keyword evidence="1" id="KW-0175">Coiled coil</keyword>
<dbReference type="InterPro" id="IPR006119">
    <property type="entry name" value="Resolv_N"/>
</dbReference>
<protein>
    <submittedName>
        <fullName evidence="3">Site-specific DNA recombinase</fullName>
    </submittedName>
</protein>
<dbReference type="Gene3D" id="3.90.1750.20">
    <property type="entry name" value="Putative Large Serine Recombinase, Chain B, Domain 2"/>
    <property type="match status" value="1"/>
</dbReference>
<dbReference type="Gene3D" id="3.40.50.1390">
    <property type="entry name" value="Resolvase, N-terminal catalytic domain"/>
    <property type="match status" value="1"/>
</dbReference>
<dbReference type="GO" id="GO:0000150">
    <property type="term" value="F:DNA strand exchange activity"/>
    <property type="evidence" value="ECO:0007669"/>
    <property type="project" value="InterPro"/>
</dbReference>
<dbReference type="InterPro" id="IPR025827">
    <property type="entry name" value="Zn_ribbon_recom_dom"/>
</dbReference>
<gene>
    <name evidence="3" type="ORF">SAMN02787073_0729</name>
</gene>